<dbReference type="EMBL" id="CP029189">
    <property type="protein sequence ID" value="QES58573.1"/>
    <property type="molecule type" value="Genomic_DNA"/>
</dbReference>
<feature type="region of interest" description="Disordered" evidence="1">
    <location>
        <begin position="1"/>
        <end position="52"/>
    </location>
</feature>
<proteinExistence type="predicted"/>
<sequence>MPSPTADTDRGACGRFADHLSFTTPDREPQSEEFAPGPLTGLPSAGAPGPAGMAACNCLRAQLPEATGEQAD</sequence>
<feature type="compositionally biased region" description="Basic and acidic residues" evidence="1">
    <location>
        <begin position="7"/>
        <end position="18"/>
    </location>
</feature>
<evidence type="ECO:0000313" key="3">
    <source>
        <dbReference type="Proteomes" id="UP000324101"/>
    </source>
</evidence>
<name>A0A5P2DUJ6_STRVZ</name>
<reference evidence="2 3" key="1">
    <citation type="submission" date="2018-05" db="EMBL/GenBank/DDBJ databases">
        <title>Streptomyces venezuelae.</title>
        <authorList>
            <person name="Kim W."/>
            <person name="Lee N."/>
            <person name="Cho B.-K."/>
        </authorList>
    </citation>
    <scope>NUCLEOTIDE SEQUENCE [LARGE SCALE GENOMIC DNA]</scope>
    <source>
        <strain evidence="2 3">ATCC 21018</strain>
    </source>
</reference>
<evidence type="ECO:0000256" key="1">
    <source>
        <dbReference type="SAM" id="MobiDB-lite"/>
    </source>
</evidence>
<dbReference type="RefSeq" id="WP_150261578.1">
    <property type="nucleotide sequence ID" value="NZ_CP029189.1"/>
</dbReference>
<organism evidence="2 3">
    <name type="scientific">Streptomyces venezuelae</name>
    <dbReference type="NCBI Taxonomy" id="54571"/>
    <lineage>
        <taxon>Bacteria</taxon>
        <taxon>Bacillati</taxon>
        <taxon>Actinomycetota</taxon>
        <taxon>Actinomycetes</taxon>
        <taxon>Kitasatosporales</taxon>
        <taxon>Streptomycetaceae</taxon>
        <taxon>Streptomyces</taxon>
    </lineage>
</organism>
<gene>
    <name evidence="2" type="ORF">DEJ51_34275</name>
</gene>
<evidence type="ECO:0000313" key="2">
    <source>
        <dbReference type="EMBL" id="QES58573.1"/>
    </source>
</evidence>
<dbReference type="OrthoDB" id="4164434at2"/>
<accession>A0A5P2DUJ6</accession>
<feature type="compositionally biased region" description="Low complexity" evidence="1">
    <location>
        <begin position="35"/>
        <end position="52"/>
    </location>
</feature>
<dbReference type="AlphaFoldDB" id="A0A5P2DUJ6"/>
<dbReference type="Proteomes" id="UP000324101">
    <property type="component" value="Chromosome"/>
</dbReference>
<protein>
    <submittedName>
        <fullName evidence="2">Uncharacterized protein</fullName>
    </submittedName>
</protein>